<dbReference type="EMBL" id="OY569118">
    <property type="protein sequence ID" value="CAJ1001102.1"/>
    <property type="molecule type" value="Genomic_DNA"/>
</dbReference>
<evidence type="ECO:0000313" key="2">
    <source>
        <dbReference type="EMBL" id="CAJ1001102.1"/>
    </source>
</evidence>
<organism evidence="2 3">
    <name type="scientific">Brevibacillus aydinogluensis</name>
    <dbReference type="NCBI Taxonomy" id="927786"/>
    <lineage>
        <taxon>Bacteria</taxon>
        <taxon>Bacillati</taxon>
        <taxon>Bacillota</taxon>
        <taxon>Bacilli</taxon>
        <taxon>Bacillales</taxon>
        <taxon>Paenibacillaceae</taxon>
        <taxon>Brevibacillus</taxon>
    </lineage>
</organism>
<dbReference type="RefSeq" id="WP_171564169.1">
    <property type="nucleotide sequence ID" value="NZ_JAUSVZ010000028.1"/>
</dbReference>
<dbReference type="KEGG" id="bayd:BSPP4475_02020"/>
<dbReference type="Proteomes" id="UP001189619">
    <property type="component" value="Chromosome"/>
</dbReference>
<gene>
    <name evidence="2" type="ORF">BSPP4475_02020</name>
</gene>
<sequence length="153" mass="15719">MNKATKGLIAAAVVGTAIFTSQAMADGGSAGVPGSADDPVVTKSYVDQQIQRALGSAGGGNSGLTVVELNPGQTLYGFEGTEFIVRTGQVQAVAGNNGDGLTDITQGADLRAGAPVSHNHLLLIARSDNRGLRLDPNYSGVAYIMVRGKYEIR</sequence>
<keyword evidence="3" id="KW-1185">Reference proteome</keyword>
<feature type="chain" id="PRO_5041418654" evidence="1">
    <location>
        <begin position="26"/>
        <end position="153"/>
    </location>
</feature>
<keyword evidence="1" id="KW-0732">Signal</keyword>
<feature type="signal peptide" evidence="1">
    <location>
        <begin position="1"/>
        <end position="25"/>
    </location>
</feature>
<protein>
    <submittedName>
        <fullName evidence="2">FHA domain-containing protein</fullName>
    </submittedName>
</protein>
<evidence type="ECO:0000313" key="3">
    <source>
        <dbReference type="Proteomes" id="UP001189619"/>
    </source>
</evidence>
<accession>A0AA48M6B4</accession>
<evidence type="ECO:0000256" key="1">
    <source>
        <dbReference type="SAM" id="SignalP"/>
    </source>
</evidence>
<reference evidence="2" key="1">
    <citation type="submission" date="2023-07" db="EMBL/GenBank/DDBJ databases">
        <authorList>
            <person name="Ivanov I."/>
            <person name="Teneva D."/>
            <person name="Stoikov I."/>
        </authorList>
    </citation>
    <scope>NUCLEOTIDE SEQUENCE</scope>
    <source>
        <strain evidence="2">4475</strain>
    </source>
</reference>
<name>A0AA48M6B4_9BACL</name>
<dbReference type="AlphaFoldDB" id="A0AA48M6B4"/>
<proteinExistence type="predicted"/>